<sequence>MSDKKRECIDCIEAGITTGRDAPHPGPRCATHWRAKKKERSQTARARRWESVYSITAEQYAAILEIQGGVCGWCGRANGRTKALSVDHDHSCCDGPTSCGRCVRGILCGPCNVHLGYIRDSKEAVERIAEYLKNPPARRVLDIWRGE</sequence>
<dbReference type="OrthoDB" id="27676at10239"/>
<keyword evidence="1" id="KW-0540">Nuclease</keyword>
<keyword evidence="2" id="KW-1185">Reference proteome</keyword>
<dbReference type="Gene3D" id="3.40.1800.10">
    <property type="entry name" value="His-Me finger endonucleases"/>
    <property type="match status" value="1"/>
</dbReference>
<dbReference type="InterPro" id="IPR044925">
    <property type="entry name" value="His-Me_finger_sf"/>
</dbReference>
<organism evidence="1 2">
    <name type="scientific">Mycobacterium phage Gaia</name>
    <dbReference type="NCBI Taxonomy" id="1486472"/>
    <lineage>
        <taxon>Viruses</taxon>
        <taxon>Duplodnaviria</taxon>
        <taxon>Heunggongvirae</taxon>
        <taxon>Uroviricota</taxon>
        <taxon>Caudoviricetes</taxon>
        <taxon>Gaiavirus</taxon>
        <taxon>Gaiavirus gaia</taxon>
    </lineage>
</organism>
<dbReference type="SUPFAM" id="SSF54060">
    <property type="entry name" value="His-Me finger endonucleases"/>
    <property type="match status" value="1"/>
</dbReference>
<evidence type="ECO:0000313" key="1">
    <source>
        <dbReference type="EMBL" id="AID58907.1"/>
    </source>
</evidence>
<dbReference type="RefSeq" id="YP_009124830.1">
    <property type="nucleotide sequence ID" value="NC_026590.1"/>
</dbReference>
<gene>
    <name evidence="1" type="primary">88</name>
    <name evidence="1" type="ORF">PBI_GAIA_88</name>
</gene>
<dbReference type="KEGG" id="vg:23679594"/>
<keyword evidence="1" id="KW-0255">Endonuclease</keyword>
<proteinExistence type="predicted"/>
<dbReference type="Proteomes" id="UP000027491">
    <property type="component" value="Segment"/>
</dbReference>
<dbReference type="GO" id="GO:0004519">
    <property type="term" value="F:endonuclease activity"/>
    <property type="evidence" value="ECO:0007669"/>
    <property type="project" value="UniProtKB-KW"/>
</dbReference>
<reference evidence="1 2" key="1">
    <citation type="submission" date="2014-03" db="EMBL/GenBank/DDBJ databases">
        <authorList>
            <person name="Yoder B.A."/>
            <person name="Colicchio M.A."/>
            <person name="Schafer C.E."/>
            <person name="Abrahim M.R."/>
            <person name="Adkins N.L."/>
            <person name="Burke K.A."/>
            <person name="Churilla B.M."/>
            <person name="Cohen K.L."/>
            <person name="Fasoranti T.O."/>
            <person name="Genkil J.S."/>
            <person name="Kramer Z.J."/>
            <person name="Prout A.K."/>
            <person name="Schwarz A.G."/>
            <person name="Tish M."/>
            <person name="Vispute N."/>
            <person name="Wilkes K.E."/>
            <person name="Williams C.R."/>
            <person name="Xiao X."/>
            <person name="Yu V.J."/>
            <person name="Lapin J.S."/>
            <person name="Ott C.T."/>
            <person name="Walburn T.D."/>
            <person name="Bradley K.W."/>
            <person name="Clarke D.Q."/>
            <person name="Lewis M.F."/>
            <person name="Barker L.P."/>
            <person name="Bailey C."/>
            <person name="Asai D.J."/>
            <person name="Bowman C.A."/>
            <person name="Russell D.A."/>
            <person name="Pope W.H."/>
            <person name="Jacobs-Sera D."/>
            <person name="Hendrix R.W."/>
            <person name="Hatfull G.F."/>
        </authorList>
    </citation>
    <scope>NUCLEOTIDE SEQUENCE [LARGE SCALE GENOMIC DNA]</scope>
</reference>
<dbReference type="GeneID" id="23679594"/>
<keyword evidence="1" id="KW-0378">Hydrolase</keyword>
<name>A0A068F1T4_9CAUD</name>
<dbReference type="InterPro" id="IPR038563">
    <property type="entry name" value="Endonuclease_7_sf"/>
</dbReference>
<dbReference type="Pfam" id="PF02945">
    <property type="entry name" value="Endonuclease_7"/>
    <property type="match status" value="1"/>
</dbReference>
<dbReference type="InterPro" id="IPR004211">
    <property type="entry name" value="Endonuclease_7"/>
</dbReference>
<evidence type="ECO:0000313" key="2">
    <source>
        <dbReference type="Proteomes" id="UP000027491"/>
    </source>
</evidence>
<dbReference type="EMBL" id="KJ567043">
    <property type="protein sequence ID" value="AID58907.1"/>
    <property type="molecule type" value="Genomic_DNA"/>
</dbReference>
<protein>
    <submittedName>
        <fullName evidence="1">Recombination endonuclease VII</fullName>
    </submittedName>
</protein>
<accession>A0A068F1T4</accession>